<organism evidence="2 4">
    <name type="scientific">Cyberlindnera jadinii (strain ATCC 18201 / CBS 1600 / BCRC 20928 / JCM 3617 / NBRC 0987 / NRRL Y-1542)</name>
    <name type="common">Torula yeast</name>
    <name type="synonym">Candida utilis</name>
    <dbReference type="NCBI Taxonomy" id="983966"/>
    <lineage>
        <taxon>Eukaryota</taxon>
        <taxon>Fungi</taxon>
        <taxon>Dikarya</taxon>
        <taxon>Ascomycota</taxon>
        <taxon>Saccharomycotina</taxon>
        <taxon>Saccharomycetes</taxon>
        <taxon>Phaffomycetales</taxon>
        <taxon>Phaffomycetaceae</taxon>
        <taxon>Cyberlindnera</taxon>
    </lineage>
</organism>
<dbReference type="GO" id="GO:0005829">
    <property type="term" value="C:cytosol"/>
    <property type="evidence" value="ECO:0007669"/>
    <property type="project" value="TreeGrafter"/>
</dbReference>
<dbReference type="OrthoDB" id="5599713at2759"/>
<proteinExistence type="predicted"/>
<accession>A0A0H5CAB1</accession>
<evidence type="ECO:0000313" key="2">
    <source>
        <dbReference type="EMBL" id="CEP20334.1"/>
    </source>
</evidence>
<dbReference type="RefSeq" id="XP_020070050.1">
    <property type="nucleotide sequence ID" value="XM_020215200.1"/>
</dbReference>
<evidence type="ECO:0000259" key="1">
    <source>
        <dbReference type="PROSITE" id="PS51834"/>
    </source>
</evidence>
<dbReference type="Proteomes" id="UP000038830">
    <property type="component" value="Unassembled WGS sequence"/>
</dbReference>
<evidence type="ECO:0000313" key="3">
    <source>
        <dbReference type="EMBL" id="ODV73011.1"/>
    </source>
</evidence>
<name>A0A0H5CAB1_CYBJN</name>
<dbReference type="InterPro" id="IPR037521">
    <property type="entry name" value="FLCN/SMCR8_DENN"/>
</dbReference>
<keyword evidence="5" id="KW-1185">Reference proteome</keyword>
<dbReference type="InterPro" id="IPR037520">
    <property type="entry name" value="Folliculin/SMCR8_longin"/>
</dbReference>
<sequence length="220" mass="25442">MVFTVLLAHFCDIHGPRSILSTQQTTELPEQYVLPEFSKESYCTSCLLMLPKHVVDPNNPTTTLQTELNNNVYTTTQYNAVRFRVLNSVVRKCLSEETPVYDARPMFFGDESRGYSIALSFKLKDLEARGSERRYAYIVNCKNEKKLLDNWGVIVETITVMIEYLTKKSYEYEMVNSTNNEIFLRGKNMQSRSMTELLGDDEVFVKMHLWNAKLLESLSS</sequence>
<dbReference type="GO" id="GO:0005096">
    <property type="term" value="F:GTPase activator activity"/>
    <property type="evidence" value="ECO:0007669"/>
    <property type="project" value="InterPro"/>
</dbReference>
<dbReference type="PANTHER" id="PTHR31441">
    <property type="entry name" value="FOLLICULIN FAMILY MEMBER"/>
    <property type="match status" value="1"/>
</dbReference>
<reference evidence="3 5" key="3">
    <citation type="journal article" date="2016" name="Proc. Natl. Acad. Sci. U.S.A.">
        <title>Comparative genomics of biotechnologically important yeasts.</title>
        <authorList>
            <person name="Riley R."/>
            <person name="Haridas S."/>
            <person name="Wolfe K.H."/>
            <person name="Lopes M.R."/>
            <person name="Hittinger C.T."/>
            <person name="Goeker M."/>
            <person name="Salamov A.A."/>
            <person name="Wisecaver J.H."/>
            <person name="Long T.M."/>
            <person name="Calvey C.H."/>
            <person name="Aerts A.L."/>
            <person name="Barry K.W."/>
            <person name="Choi C."/>
            <person name="Clum A."/>
            <person name="Coughlan A.Y."/>
            <person name="Deshpande S."/>
            <person name="Douglass A.P."/>
            <person name="Hanson S.J."/>
            <person name="Klenk H.-P."/>
            <person name="LaButti K.M."/>
            <person name="Lapidus A."/>
            <person name="Lindquist E.A."/>
            <person name="Lipzen A.M."/>
            <person name="Meier-Kolthoff J.P."/>
            <person name="Ohm R.A."/>
            <person name="Otillar R.P."/>
            <person name="Pangilinan J.L."/>
            <person name="Peng Y."/>
            <person name="Rokas A."/>
            <person name="Rosa C.A."/>
            <person name="Scheuner C."/>
            <person name="Sibirny A.A."/>
            <person name="Slot J.C."/>
            <person name="Stielow J.B."/>
            <person name="Sun H."/>
            <person name="Kurtzman C.P."/>
            <person name="Blackwell M."/>
            <person name="Grigoriev I.V."/>
            <person name="Jeffries T.W."/>
        </authorList>
    </citation>
    <scope>NUCLEOTIDE SEQUENCE [LARGE SCALE GENOMIC DNA]</scope>
    <source>
        <strain evidence="5">ATCC 18201 / CBS 1600 / BCRC 20928 / JCM 3617 / NBRC 0987 / NRRL Y-1542</strain>
        <strain evidence="3">NRRL Y-1542</strain>
    </source>
</reference>
<dbReference type="EMBL" id="CDQK01000001">
    <property type="protein sequence ID" value="CEP20334.1"/>
    <property type="molecule type" value="Genomic_DNA"/>
</dbReference>
<dbReference type="STRING" id="983966.A0A0H5CAB1"/>
<reference evidence="4" key="2">
    <citation type="journal article" date="2015" name="J. Biotechnol.">
        <title>The structure of the Cyberlindnera jadinii genome and its relation to Candida utilis analyzed by the occurrence of single nucleotide polymorphisms.</title>
        <authorList>
            <person name="Rupp O."/>
            <person name="Brinkrolf K."/>
            <person name="Buerth C."/>
            <person name="Kunigo M."/>
            <person name="Schneider J."/>
            <person name="Jaenicke S."/>
            <person name="Goesmann A."/>
            <person name="Puehler A."/>
            <person name="Jaeger K.-E."/>
            <person name="Ernst J.F."/>
        </authorList>
    </citation>
    <scope>NUCLEOTIDE SEQUENCE [LARGE SCALE GENOMIC DNA]</scope>
    <source>
        <strain evidence="4">ATCC 18201 / CBS 1600 / BCRC 20928 / JCM 3617 / NBRC 0987 / NRRL Y-1542</strain>
    </source>
</reference>
<dbReference type="GO" id="GO:1904263">
    <property type="term" value="P:positive regulation of TORC1 signaling"/>
    <property type="evidence" value="ECO:0007669"/>
    <property type="project" value="TreeGrafter"/>
</dbReference>
<evidence type="ECO:0000313" key="4">
    <source>
        <dbReference type="Proteomes" id="UP000038830"/>
    </source>
</evidence>
<dbReference type="Proteomes" id="UP000094389">
    <property type="component" value="Unassembled WGS sequence"/>
</dbReference>
<dbReference type="OMA" id="THFCDKH"/>
<reference evidence="2" key="1">
    <citation type="submission" date="2014-12" db="EMBL/GenBank/DDBJ databases">
        <authorList>
            <person name="Jaenicke S."/>
        </authorList>
    </citation>
    <scope>NUCLEOTIDE SEQUENCE [LARGE SCALE GENOMIC DNA]</scope>
    <source>
        <strain evidence="2">CBS1600</strain>
    </source>
</reference>
<accession>A0A1E4S0K7</accession>
<dbReference type="Pfam" id="PF11704">
    <property type="entry name" value="Folliculin"/>
    <property type="match status" value="1"/>
</dbReference>
<dbReference type="PROSITE" id="PS51834">
    <property type="entry name" value="DENN_FLCN_SMCR8"/>
    <property type="match status" value="1"/>
</dbReference>
<evidence type="ECO:0000313" key="5">
    <source>
        <dbReference type="Proteomes" id="UP000094389"/>
    </source>
</evidence>
<protein>
    <submittedName>
        <fullName evidence="2">LST7 protein</fullName>
    </submittedName>
</protein>
<dbReference type="EMBL" id="KV453932">
    <property type="protein sequence ID" value="ODV73011.1"/>
    <property type="molecule type" value="Genomic_DNA"/>
</dbReference>
<dbReference type="GeneID" id="30989596"/>
<feature type="domain" description="UDENN FLCN/SMCR8-type" evidence="1">
    <location>
        <begin position="45"/>
        <end position="220"/>
    </location>
</feature>
<dbReference type="PANTHER" id="PTHR31441:SF2">
    <property type="entry name" value="FOLLICULIN"/>
    <property type="match status" value="1"/>
</dbReference>
<dbReference type="AlphaFoldDB" id="A0A0H5CAB1"/>
<dbReference type="InterPro" id="IPR021713">
    <property type="entry name" value="Folliculin"/>
</dbReference>
<gene>
    <name evidence="2" type="primary">LST7</name>
    <name evidence="2" type="ORF">BN1211_0166</name>
    <name evidence="3" type="ORF">CYBJADRAFT_168079</name>
</gene>